<sequence length="112" mass="12079">MVSGGKEGVPGIPGVFIYVYALSAARIETRFGVSYPAAPALKLAAGETGHGMCRNPEAELRLPPLSARGLPRSQYIVPQRPTVTQKELKCALHIPMSLPGLEWREELTLAPE</sequence>
<reference evidence="1" key="1">
    <citation type="journal article" date="2022" name="bioRxiv">
        <title>Sequencing and chromosome-scale assembly of the giantPleurodeles waltlgenome.</title>
        <authorList>
            <person name="Brown T."/>
            <person name="Elewa A."/>
            <person name="Iarovenko S."/>
            <person name="Subramanian E."/>
            <person name="Araus A.J."/>
            <person name="Petzold A."/>
            <person name="Susuki M."/>
            <person name="Suzuki K.-i.T."/>
            <person name="Hayashi T."/>
            <person name="Toyoda A."/>
            <person name="Oliveira C."/>
            <person name="Osipova E."/>
            <person name="Leigh N.D."/>
            <person name="Simon A."/>
            <person name="Yun M.H."/>
        </authorList>
    </citation>
    <scope>NUCLEOTIDE SEQUENCE</scope>
    <source>
        <strain evidence="1">20211129_DDA</strain>
        <tissue evidence="1">Liver</tissue>
    </source>
</reference>
<dbReference type="AlphaFoldDB" id="A0AAV7WZ00"/>
<keyword evidence="2" id="KW-1185">Reference proteome</keyword>
<protein>
    <submittedName>
        <fullName evidence="1">Uncharacterized protein</fullName>
    </submittedName>
</protein>
<proteinExistence type="predicted"/>
<accession>A0AAV7WZ00</accession>
<dbReference type="EMBL" id="JANPWB010000001">
    <property type="protein sequence ID" value="KAJ1218504.1"/>
    <property type="molecule type" value="Genomic_DNA"/>
</dbReference>
<dbReference type="Proteomes" id="UP001066276">
    <property type="component" value="Chromosome 1_1"/>
</dbReference>
<organism evidence="1 2">
    <name type="scientific">Pleurodeles waltl</name>
    <name type="common">Iberian ribbed newt</name>
    <dbReference type="NCBI Taxonomy" id="8319"/>
    <lineage>
        <taxon>Eukaryota</taxon>
        <taxon>Metazoa</taxon>
        <taxon>Chordata</taxon>
        <taxon>Craniata</taxon>
        <taxon>Vertebrata</taxon>
        <taxon>Euteleostomi</taxon>
        <taxon>Amphibia</taxon>
        <taxon>Batrachia</taxon>
        <taxon>Caudata</taxon>
        <taxon>Salamandroidea</taxon>
        <taxon>Salamandridae</taxon>
        <taxon>Pleurodelinae</taxon>
        <taxon>Pleurodeles</taxon>
    </lineage>
</organism>
<name>A0AAV7WZ00_PLEWA</name>
<evidence type="ECO:0000313" key="2">
    <source>
        <dbReference type="Proteomes" id="UP001066276"/>
    </source>
</evidence>
<gene>
    <name evidence="1" type="ORF">NDU88_006082</name>
</gene>
<evidence type="ECO:0000313" key="1">
    <source>
        <dbReference type="EMBL" id="KAJ1218504.1"/>
    </source>
</evidence>
<comment type="caution">
    <text evidence="1">The sequence shown here is derived from an EMBL/GenBank/DDBJ whole genome shotgun (WGS) entry which is preliminary data.</text>
</comment>